<keyword evidence="3" id="KW-1185">Reference proteome</keyword>
<comment type="caution">
    <text evidence="2">The sequence shown here is derived from an EMBL/GenBank/DDBJ whole genome shotgun (WGS) entry which is preliminary data.</text>
</comment>
<proteinExistence type="predicted"/>
<organism evidence="2 3">
    <name type="scientific">Pristionchus entomophagus</name>
    <dbReference type="NCBI Taxonomy" id="358040"/>
    <lineage>
        <taxon>Eukaryota</taxon>
        <taxon>Metazoa</taxon>
        <taxon>Ecdysozoa</taxon>
        <taxon>Nematoda</taxon>
        <taxon>Chromadorea</taxon>
        <taxon>Rhabditida</taxon>
        <taxon>Rhabditina</taxon>
        <taxon>Diplogasteromorpha</taxon>
        <taxon>Diplogasteroidea</taxon>
        <taxon>Neodiplogasteridae</taxon>
        <taxon>Pristionchus</taxon>
    </lineage>
</organism>
<evidence type="ECO:0000256" key="1">
    <source>
        <dbReference type="SAM" id="MobiDB-lite"/>
    </source>
</evidence>
<sequence>KVMVRTYNAGRTFGRNHVRKPGKGANILRQGIPIINASRTESSKRMTEHYIEMEDQTVHRNTSEKPEKKINSVGSSFTVSRVSPEKLLRRWKGSCMDGWRTVTFSGRDALPSGVVDIMDIGVNHSIHTPKFNLISSNFNEYGSNMNSLQMITTSHRFVDEDTIWKNLPDERNEITMLASNLLRKDVAHSTRTEQSNSSQIPEDLTDDSIPESLPNMDFTFYDSNFDFNEYLQ</sequence>
<feature type="region of interest" description="Disordered" evidence="1">
    <location>
        <begin position="188"/>
        <end position="209"/>
    </location>
</feature>
<accession>A0AAV5U2Q7</accession>
<evidence type="ECO:0000313" key="3">
    <source>
        <dbReference type="Proteomes" id="UP001432027"/>
    </source>
</evidence>
<dbReference type="EMBL" id="BTSX01000005">
    <property type="protein sequence ID" value="GMT00782.1"/>
    <property type="molecule type" value="Genomic_DNA"/>
</dbReference>
<name>A0AAV5U2Q7_9BILA</name>
<feature type="non-terminal residue" evidence="2">
    <location>
        <position position="1"/>
    </location>
</feature>
<evidence type="ECO:0000313" key="2">
    <source>
        <dbReference type="EMBL" id="GMT00782.1"/>
    </source>
</evidence>
<reference evidence="2" key="1">
    <citation type="submission" date="2023-10" db="EMBL/GenBank/DDBJ databases">
        <title>Genome assembly of Pristionchus species.</title>
        <authorList>
            <person name="Yoshida K."/>
            <person name="Sommer R.J."/>
        </authorList>
    </citation>
    <scope>NUCLEOTIDE SEQUENCE</scope>
    <source>
        <strain evidence="2">RS0144</strain>
    </source>
</reference>
<protein>
    <submittedName>
        <fullName evidence="2">Uncharacterized protein</fullName>
    </submittedName>
</protein>
<dbReference type="AlphaFoldDB" id="A0AAV5U2Q7"/>
<dbReference type="Proteomes" id="UP001432027">
    <property type="component" value="Unassembled WGS sequence"/>
</dbReference>
<gene>
    <name evidence="2" type="ORF">PENTCL1PPCAC_22956</name>
</gene>